<reference evidence="3 4" key="1">
    <citation type="submission" date="2020-08" db="EMBL/GenBank/DDBJ databases">
        <title>Draft genome sequence of Parasphingopyxis sp. GrpM-11.</title>
        <authorList>
            <person name="Oh J."/>
            <person name="Roh D.-H."/>
        </authorList>
    </citation>
    <scope>NUCLEOTIDE SEQUENCE [LARGE SCALE GENOMIC DNA]</scope>
    <source>
        <strain evidence="3 4">GrpM-11</strain>
    </source>
</reference>
<feature type="region of interest" description="Disordered" evidence="1">
    <location>
        <begin position="318"/>
        <end position="339"/>
    </location>
</feature>
<dbReference type="RefSeq" id="WP_185802029.1">
    <property type="nucleotide sequence ID" value="NZ_JACJVJ010000002.1"/>
</dbReference>
<sequence>MRKTGFPNWLLTLAFAGLAVFGMPAIAQTGSADAVRHTRGLPGFITGMRPFEAAYGANNGLAIEYGISAREAFEDHQRLAAALAALSPQRPGTVDAYVLSIALDSDPVFGREAREAARVLARRYDAEGRTIVLASPDGNGDNSHARGSLNSLSVALARIAELMDSDEDVLVLYATSHGLPVGMVYYYGDAGYGSISPMRLSALLGELRITNRLLIMNACFAGSFVPALASETSVVVAAAAADRTSFGCAATNDWTYFGDAFVNRALRRPQPLEQAFQQARVKIAEWEADIRMTPSEPQIGQGSRAASWLAVLESRIPRTASRPVGRPANGDRQAGGGND</sequence>
<accession>A0A842I249</accession>
<dbReference type="EMBL" id="JACJVJ010000002">
    <property type="protein sequence ID" value="MBC2778803.1"/>
    <property type="molecule type" value="Genomic_DNA"/>
</dbReference>
<name>A0A842I249_9SPHN</name>
<dbReference type="Gene3D" id="3.40.50.1460">
    <property type="match status" value="1"/>
</dbReference>
<dbReference type="GO" id="GO:0006508">
    <property type="term" value="P:proteolysis"/>
    <property type="evidence" value="ECO:0007669"/>
    <property type="project" value="InterPro"/>
</dbReference>
<evidence type="ECO:0000256" key="2">
    <source>
        <dbReference type="SAM" id="SignalP"/>
    </source>
</evidence>
<comment type="caution">
    <text evidence="3">The sequence shown here is derived from an EMBL/GenBank/DDBJ whole genome shotgun (WGS) entry which is preliminary data.</text>
</comment>
<feature type="chain" id="PRO_5032490288" evidence="2">
    <location>
        <begin position="28"/>
        <end position="339"/>
    </location>
</feature>
<keyword evidence="4" id="KW-1185">Reference proteome</keyword>
<dbReference type="InterPro" id="IPR001096">
    <property type="entry name" value="Peptidase_C13"/>
</dbReference>
<organism evidence="3 4">
    <name type="scientific">Parasphingopyxis marina</name>
    <dbReference type="NCBI Taxonomy" id="2761622"/>
    <lineage>
        <taxon>Bacteria</taxon>
        <taxon>Pseudomonadati</taxon>
        <taxon>Pseudomonadota</taxon>
        <taxon>Alphaproteobacteria</taxon>
        <taxon>Sphingomonadales</taxon>
        <taxon>Sphingomonadaceae</taxon>
        <taxon>Parasphingopyxis</taxon>
    </lineage>
</organism>
<dbReference type="Proteomes" id="UP000564378">
    <property type="component" value="Unassembled WGS sequence"/>
</dbReference>
<evidence type="ECO:0000313" key="3">
    <source>
        <dbReference type="EMBL" id="MBC2778803.1"/>
    </source>
</evidence>
<dbReference type="Pfam" id="PF01650">
    <property type="entry name" value="Peptidase_C13"/>
    <property type="match status" value="1"/>
</dbReference>
<dbReference type="AlphaFoldDB" id="A0A842I249"/>
<keyword evidence="2" id="KW-0732">Signal</keyword>
<evidence type="ECO:0000313" key="4">
    <source>
        <dbReference type="Proteomes" id="UP000564378"/>
    </source>
</evidence>
<evidence type="ECO:0000256" key="1">
    <source>
        <dbReference type="SAM" id="MobiDB-lite"/>
    </source>
</evidence>
<dbReference type="GO" id="GO:0008233">
    <property type="term" value="F:peptidase activity"/>
    <property type="evidence" value="ECO:0007669"/>
    <property type="project" value="InterPro"/>
</dbReference>
<feature type="signal peptide" evidence="2">
    <location>
        <begin position="1"/>
        <end position="27"/>
    </location>
</feature>
<protein>
    <submittedName>
        <fullName evidence="3">Peptidase C13</fullName>
    </submittedName>
</protein>
<proteinExistence type="predicted"/>
<gene>
    <name evidence="3" type="ORF">H6P80_14355</name>
</gene>